<dbReference type="Proteomes" id="UP000029507">
    <property type="component" value="Chromosome"/>
</dbReference>
<dbReference type="RefSeq" id="WP_038693058.1">
    <property type="nucleotide sequence ID" value="NZ_CP009286.1"/>
</dbReference>
<dbReference type="InterPro" id="IPR036388">
    <property type="entry name" value="WH-like_DNA-bd_sf"/>
</dbReference>
<dbReference type="PANTHER" id="PTHR30319:SF1">
    <property type="entry name" value="TRANSCRIPTIONAL REPRESSOR PAAX"/>
    <property type="match status" value="1"/>
</dbReference>
<keyword evidence="3" id="KW-1185">Reference proteome</keyword>
<name>A0A089LPJ6_9BACL</name>
<reference evidence="2 3" key="1">
    <citation type="submission" date="2014-08" db="EMBL/GenBank/DDBJ databases">
        <title>Comparative genomics of the Paenibacillus odorifer group.</title>
        <authorList>
            <person name="den Bakker H.C."/>
            <person name="Tsai Y.-C."/>
            <person name="Martin N."/>
            <person name="Korlach J."/>
            <person name="Wiedmann M."/>
        </authorList>
    </citation>
    <scope>NUCLEOTIDE SEQUENCE [LARGE SCALE GENOMIC DNA]</scope>
    <source>
        <strain evidence="2 3">DSM 14472</strain>
    </source>
</reference>
<evidence type="ECO:0000313" key="2">
    <source>
        <dbReference type="EMBL" id="AIQ62015.1"/>
    </source>
</evidence>
<dbReference type="OrthoDB" id="2270427at2"/>
<dbReference type="InterPro" id="IPR048846">
    <property type="entry name" value="PaaX-like_central"/>
</dbReference>
<dbReference type="Gene3D" id="3.30.70.2650">
    <property type="match status" value="1"/>
</dbReference>
<dbReference type="PANTHER" id="PTHR30319">
    <property type="entry name" value="PHENYLACETIC ACID REGULATOR-RELATED TRANSCRIPTIONAL REPRESSOR"/>
    <property type="match status" value="1"/>
</dbReference>
<dbReference type="GO" id="GO:0006351">
    <property type="term" value="P:DNA-templated transcription"/>
    <property type="evidence" value="ECO:0007669"/>
    <property type="project" value="TreeGrafter"/>
</dbReference>
<accession>A0A089LPJ6</accession>
<sequence>MLSIEKQIVYLISCADVIEAQELVRLYEADGRSGQYIRNVLARLKKMGYIESAERSRYRITEVGKSFVLSFNRKPQLPAAEWDHKWQIVMFEFPDGLRRQRQMLVNHLRDLGFGRLYDSVYISPWDHSDNLAQYAAENRLASCLSVASGCAVPGLDAPGRAGEIWPIGDIRLIYEEKEAWFRQEFLPKAENIPADDRGAFLLFLEIGNVISEIGLLDPVLPACLLPDSWKGNDLLNEMFAAMRRIGEAIHSDSVYRKYVNV</sequence>
<dbReference type="SUPFAM" id="SSF46785">
    <property type="entry name" value="Winged helix' DNA-binding domain"/>
    <property type="match status" value="1"/>
</dbReference>
<dbReference type="InterPro" id="IPR036390">
    <property type="entry name" value="WH_DNA-bd_sf"/>
</dbReference>
<organism evidence="2 3">
    <name type="scientific">Paenibacillus stellifer</name>
    <dbReference type="NCBI Taxonomy" id="169760"/>
    <lineage>
        <taxon>Bacteria</taxon>
        <taxon>Bacillati</taxon>
        <taxon>Bacillota</taxon>
        <taxon>Bacilli</taxon>
        <taxon>Bacillales</taxon>
        <taxon>Paenibacillaceae</taxon>
        <taxon>Paenibacillus</taxon>
    </lineage>
</organism>
<gene>
    <name evidence="2" type="ORF">PSTEL_01645</name>
</gene>
<dbReference type="EMBL" id="CP009286">
    <property type="protein sequence ID" value="AIQ62015.1"/>
    <property type="molecule type" value="Genomic_DNA"/>
</dbReference>
<dbReference type="KEGG" id="pste:PSTEL_01645"/>
<feature type="domain" description="Transcriptional repressor PaaX-like central Cas2-like" evidence="1">
    <location>
        <begin position="80"/>
        <end position="148"/>
    </location>
</feature>
<dbReference type="Gene3D" id="1.10.10.10">
    <property type="entry name" value="Winged helix-like DNA-binding domain superfamily/Winged helix DNA-binding domain"/>
    <property type="match status" value="1"/>
</dbReference>
<evidence type="ECO:0000259" key="1">
    <source>
        <dbReference type="Pfam" id="PF20803"/>
    </source>
</evidence>
<dbReference type="HOGENOM" id="CLU_067515_2_0_9"/>
<dbReference type="STRING" id="169760.PSTEL_01645"/>
<dbReference type="Pfam" id="PF20803">
    <property type="entry name" value="PaaX_M"/>
    <property type="match status" value="1"/>
</dbReference>
<proteinExistence type="predicted"/>
<evidence type="ECO:0000313" key="3">
    <source>
        <dbReference type="Proteomes" id="UP000029507"/>
    </source>
</evidence>
<protein>
    <recommendedName>
        <fullName evidence="1">Transcriptional repressor PaaX-like central Cas2-like domain-containing protein</fullName>
    </recommendedName>
</protein>
<dbReference type="AlphaFoldDB" id="A0A089LPJ6"/>